<keyword evidence="3" id="KW-1185">Reference proteome</keyword>
<sequence length="182" mass="20037">SSPASSLSSDEAPVSSESDEDLHPSSCGSLSSLTDDSSSTSQSDQLQLALRCSQPAGSKSTHHQHVHCAYHHNHHHHHHSQRQHQHRYQYDQEEHALFHAGTPVPPLVHIPTPLRLPRTQDHCNSLRTCLVPYSELKNCKLPFFGIACVPCDVFVFISPSHPPPSMYTSCVVSGEALCALLL</sequence>
<dbReference type="EMBL" id="UYRU01118938">
    <property type="protein sequence ID" value="VDN45772.1"/>
    <property type="molecule type" value="Genomic_DNA"/>
</dbReference>
<evidence type="ECO:0000256" key="1">
    <source>
        <dbReference type="SAM" id="MobiDB-lite"/>
    </source>
</evidence>
<proteinExistence type="predicted"/>
<feature type="non-terminal residue" evidence="2">
    <location>
        <position position="1"/>
    </location>
</feature>
<dbReference type="Proteomes" id="UP000281553">
    <property type="component" value="Unassembled WGS sequence"/>
</dbReference>
<evidence type="ECO:0000313" key="3">
    <source>
        <dbReference type="Proteomes" id="UP000281553"/>
    </source>
</evidence>
<protein>
    <submittedName>
        <fullName evidence="2">Uncharacterized protein</fullName>
    </submittedName>
</protein>
<gene>
    <name evidence="2" type="ORF">DILT_LOCUS19701</name>
</gene>
<feature type="region of interest" description="Disordered" evidence="1">
    <location>
        <begin position="1"/>
        <end position="64"/>
    </location>
</feature>
<reference evidence="2 3" key="1">
    <citation type="submission" date="2018-11" db="EMBL/GenBank/DDBJ databases">
        <authorList>
            <consortium name="Pathogen Informatics"/>
        </authorList>
    </citation>
    <scope>NUCLEOTIDE SEQUENCE [LARGE SCALE GENOMIC DNA]</scope>
</reference>
<name>A0A3P7RRN0_DIBLA</name>
<evidence type="ECO:0000313" key="2">
    <source>
        <dbReference type="EMBL" id="VDN45772.1"/>
    </source>
</evidence>
<dbReference type="AlphaFoldDB" id="A0A3P7RRN0"/>
<accession>A0A3P7RRN0</accession>
<dbReference type="OrthoDB" id="10684063at2759"/>
<organism evidence="2 3">
    <name type="scientific">Dibothriocephalus latus</name>
    <name type="common">Fish tapeworm</name>
    <name type="synonym">Diphyllobothrium latum</name>
    <dbReference type="NCBI Taxonomy" id="60516"/>
    <lineage>
        <taxon>Eukaryota</taxon>
        <taxon>Metazoa</taxon>
        <taxon>Spiralia</taxon>
        <taxon>Lophotrochozoa</taxon>
        <taxon>Platyhelminthes</taxon>
        <taxon>Cestoda</taxon>
        <taxon>Eucestoda</taxon>
        <taxon>Diphyllobothriidea</taxon>
        <taxon>Diphyllobothriidae</taxon>
        <taxon>Dibothriocephalus</taxon>
    </lineage>
</organism>
<feature type="compositionally biased region" description="Low complexity" evidence="1">
    <location>
        <begin position="29"/>
        <end position="48"/>
    </location>
</feature>